<dbReference type="EMBL" id="CP113089">
    <property type="protein sequence ID" value="WAB80737.1"/>
    <property type="molecule type" value="Genomic_DNA"/>
</dbReference>
<dbReference type="KEGG" id="mdb:OVN18_09180"/>
<organism evidence="4 5">
    <name type="scientific">Microcella daejeonensis</name>
    <dbReference type="NCBI Taxonomy" id="2994971"/>
    <lineage>
        <taxon>Bacteria</taxon>
        <taxon>Bacillati</taxon>
        <taxon>Actinomycetota</taxon>
        <taxon>Actinomycetes</taxon>
        <taxon>Micrococcales</taxon>
        <taxon>Microbacteriaceae</taxon>
        <taxon>Microcella</taxon>
    </lineage>
</organism>
<gene>
    <name evidence="4" type="ORF">OVN18_09180</name>
</gene>
<name>A0A9E8SAK5_9MICO</name>
<feature type="domain" description="Alpha/beta hydrolase fold-3" evidence="3">
    <location>
        <begin position="38"/>
        <end position="243"/>
    </location>
</feature>
<reference evidence="4" key="1">
    <citation type="submission" date="2022-11" db="EMBL/GenBank/DDBJ databases">
        <title>Description of Microcella daejonensis nov. sp, isolated from riverside soil.</title>
        <authorList>
            <person name="Molina K.M."/>
            <person name="Kim S.B."/>
        </authorList>
    </citation>
    <scope>NUCLEOTIDE SEQUENCE</scope>
    <source>
        <strain evidence="4">MMS21-STM12</strain>
    </source>
</reference>
<evidence type="ECO:0000256" key="2">
    <source>
        <dbReference type="SAM" id="MobiDB-lite"/>
    </source>
</evidence>
<keyword evidence="5" id="KW-1185">Reference proteome</keyword>
<accession>A0A9E8SAK5</accession>
<keyword evidence="1 4" id="KW-0378">Hydrolase</keyword>
<dbReference type="PANTHER" id="PTHR48081">
    <property type="entry name" value="AB HYDROLASE SUPERFAMILY PROTEIN C4A8.06C"/>
    <property type="match status" value="1"/>
</dbReference>
<feature type="region of interest" description="Disordered" evidence="2">
    <location>
        <begin position="1"/>
        <end position="26"/>
    </location>
</feature>
<dbReference type="RefSeq" id="WP_267780430.1">
    <property type="nucleotide sequence ID" value="NZ_CP113089.1"/>
</dbReference>
<proteinExistence type="predicted"/>
<dbReference type="PANTHER" id="PTHR48081:SF8">
    <property type="entry name" value="ALPHA_BETA HYDROLASE FOLD-3 DOMAIN-CONTAINING PROTEIN-RELATED"/>
    <property type="match status" value="1"/>
</dbReference>
<dbReference type="InterPro" id="IPR050300">
    <property type="entry name" value="GDXG_lipolytic_enzyme"/>
</dbReference>
<dbReference type="InterPro" id="IPR029058">
    <property type="entry name" value="AB_hydrolase_fold"/>
</dbReference>
<dbReference type="InterPro" id="IPR013094">
    <property type="entry name" value="AB_hydrolase_3"/>
</dbReference>
<dbReference type="GO" id="GO:0016787">
    <property type="term" value="F:hydrolase activity"/>
    <property type="evidence" value="ECO:0007669"/>
    <property type="project" value="UniProtKB-KW"/>
</dbReference>
<evidence type="ECO:0000313" key="5">
    <source>
        <dbReference type="Proteomes" id="UP001164706"/>
    </source>
</evidence>
<dbReference type="Pfam" id="PF07859">
    <property type="entry name" value="Abhydrolase_3"/>
    <property type="match status" value="1"/>
</dbReference>
<evidence type="ECO:0000256" key="1">
    <source>
        <dbReference type="ARBA" id="ARBA00022801"/>
    </source>
</evidence>
<feature type="compositionally biased region" description="Polar residues" evidence="2">
    <location>
        <begin position="1"/>
        <end position="21"/>
    </location>
</feature>
<dbReference type="Gene3D" id="3.40.50.1820">
    <property type="entry name" value="alpha/beta hydrolase"/>
    <property type="match status" value="1"/>
</dbReference>
<sequence length="276" mass="29493">MSSALQGTTQVIPLSGTSSTAGGIRLHRPPGADHGGAIVHIHGGGFFMGSAELYDDVCRELASATGCAVLAVDYRLAPEHPYPAGLDDCTAAWYQAIDLAESLGIDRHRLGLYGESAGAALAIGVCDRLRSTGDRVPAILVLQEPVADDRLDLHSSRRFTATPVWNRSLAEWSWSIYLGGHRAAPPPEAAPARLTDFIGFPPTFVSTRDLDPLRDEGLALARRMIDDDVAVDLRHYAGTLHGTLGFTGAPVRERILRDAAEYVAEHLAPEPGSQRG</sequence>
<dbReference type="AlphaFoldDB" id="A0A9E8SAK5"/>
<protein>
    <submittedName>
        <fullName evidence="4">Alpha/beta hydrolase</fullName>
    </submittedName>
</protein>
<evidence type="ECO:0000313" key="4">
    <source>
        <dbReference type="EMBL" id="WAB80737.1"/>
    </source>
</evidence>
<dbReference type="SUPFAM" id="SSF53474">
    <property type="entry name" value="alpha/beta-Hydrolases"/>
    <property type="match status" value="1"/>
</dbReference>
<evidence type="ECO:0000259" key="3">
    <source>
        <dbReference type="Pfam" id="PF07859"/>
    </source>
</evidence>
<dbReference type="Proteomes" id="UP001164706">
    <property type="component" value="Chromosome"/>
</dbReference>